<sequence>MAICAYELHKIIQKLVISACEKKYILKVHKNGCVQWFKDQGRYPNTMVILRGTICAERNCVTAGPTQQYHIHQVHRATVRHEPNKFLVIDPSWMTGDGTECDKVGVKPKAFNDQPNRCYRPRGSCLGRQPIDLMRKMADLAVDTRVFVGDYVQGRIRYDGATEQLIAEGYQPSVDVMTATAVSDTVCMQGVVEISYDDNGVVTNDRR</sequence>
<dbReference type="GO" id="GO:0008289">
    <property type="term" value="F:lipid binding"/>
    <property type="evidence" value="ECO:0007669"/>
    <property type="project" value="UniProtKB-KW"/>
</dbReference>
<evidence type="ECO:0000256" key="1">
    <source>
        <dbReference type="ARBA" id="ARBA00004251"/>
    </source>
</evidence>
<evidence type="ECO:0000256" key="9">
    <source>
        <dbReference type="ARBA" id="ARBA00023157"/>
    </source>
</evidence>
<comment type="similarity">
    <text evidence="2">Belongs to the HAP2/GCS1 family.</text>
</comment>
<protein>
    <submittedName>
        <fullName evidence="12">Generative cell specific-1, HAP2-GCS1</fullName>
    </submittedName>
</protein>
<keyword evidence="9" id="KW-1015">Disulfide bond</keyword>
<evidence type="ECO:0000256" key="5">
    <source>
        <dbReference type="ARBA" id="ARBA00022729"/>
    </source>
</evidence>
<evidence type="ECO:0000256" key="7">
    <source>
        <dbReference type="ARBA" id="ARBA00023121"/>
    </source>
</evidence>
<evidence type="ECO:0000313" key="12">
    <source>
        <dbReference type="EMBL" id="VVC27275.1"/>
    </source>
</evidence>
<evidence type="ECO:0000256" key="2">
    <source>
        <dbReference type="ARBA" id="ARBA00010929"/>
    </source>
</evidence>
<keyword evidence="13" id="KW-1185">Reference proteome</keyword>
<reference evidence="12 13" key="1">
    <citation type="submission" date="2019-08" db="EMBL/GenBank/DDBJ databases">
        <authorList>
            <person name="Alioto T."/>
            <person name="Alioto T."/>
            <person name="Gomez Garrido J."/>
        </authorList>
    </citation>
    <scope>NUCLEOTIDE SEQUENCE [LARGE SCALE GENOMIC DNA]</scope>
</reference>
<organism evidence="12 13">
    <name type="scientific">Cinara cedri</name>
    <dbReference type="NCBI Taxonomy" id="506608"/>
    <lineage>
        <taxon>Eukaryota</taxon>
        <taxon>Metazoa</taxon>
        <taxon>Ecdysozoa</taxon>
        <taxon>Arthropoda</taxon>
        <taxon>Hexapoda</taxon>
        <taxon>Insecta</taxon>
        <taxon>Pterygota</taxon>
        <taxon>Neoptera</taxon>
        <taxon>Paraneoptera</taxon>
        <taxon>Hemiptera</taxon>
        <taxon>Sternorrhyncha</taxon>
        <taxon>Aphidomorpha</taxon>
        <taxon>Aphidoidea</taxon>
        <taxon>Aphididae</taxon>
        <taxon>Lachninae</taxon>
        <taxon>Cinara</taxon>
    </lineage>
</organism>
<keyword evidence="6" id="KW-1133">Transmembrane helix</keyword>
<dbReference type="OrthoDB" id="6630188at2759"/>
<keyword evidence="7" id="KW-0446">Lipid-binding</keyword>
<dbReference type="AlphaFoldDB" id="A0A5E4M528"/>
<evidence type="ECO:0000256" key="6">
    <source>
        <dbReference type="ARBA" id="ARBA00022989"/>
    </source>
</evidence>
<dbReference type="Pfam" id="PF10699">
    <property type="entry name" value="HAP2-GCS1"/>
    <property type="match status" value="1"/>
</dbReference>
<dbReference type="GO" id="GO:0007338">
    <property type="term" value="P:single fertilization"/>
    <property type="evidence" value="ECO:0007669"/>
    <property type="project" value="UniProtKB-KW"/>
</dbReference>
<dbReference type="EMBL" id="CABPRJ010000079">
    <property type="protein sequence ID" value="VVC27275.1"/>
    <property type="molecule type" value="Genomic_DNA"/>
</dbReference>
<keyword evidence="8" id="KW-0472">Membrane</keyword>
<dbReference type="PANTHER" id="PTHR31764:SF0">
    <property type="entry name" value="GENERATIVE CELL SPECIFIC-1_HAP2 DOMAIN-CONTAINING PROTEIN"/>
    <property type="match status" value="1"/>
</dbReference>
<dbReference type="GO" id="GO:0005886">
    <property type="term" value="C:plasma membrane"/>
    <property type="evidence" value="ECO:0007669"/>
    <property type="project" value="UniProtKB-SubCell"/>
</dbReference>
<evidence type="ECO:0000256" key="10">
    <source>
        <dbReference type="ARBA" id="ARBA00023279"/>
    </source>
</evidence>
<dbReference type="Proteomes" id="UP000325440">
    <property type="component" value="Unassembled WGS sequence"/>
</dbReference>
<keyword evidence="10" id="KW-0278">Fertilization</keyword>
<accession>A0A5E4M528</accession>
<evidence type="ECO:0000313" key="13">
    <source>
        <dbReference type="Proteomes" id="UP000325440"/>
    </source>
</evidence>
<keyword evidence="5" id="KW-0732">Signal</keyword>
<name>A0A5E4M528_9HEMI</name>
<gene>
    <name evidence="12" type="ORF">CINCED_3A014280</name>
</gene>
<evidence type="ECO:0000256" key="4">
    <source>
        <dbReference type="ARBA" id="ARBA00022692"/>
    </source>
</evidence>
<evidence type="ECO:0000256" key="8">
    <source>
        <dbReference type="ARBA" id="ARBA00023136"/>
    </source>
</evidence>
<keyword evidence="4" id="KW-0812">Transmembrane</keyword>
<keyword evidence="3" id="KW-1003">Cell membrane</keyword>
<evidence type="ECO:0000259" key="11">
    <source>
        <dbReference type="Pfam" id="PF10699"/>
    </source>
</evidence>
<proteinExistence type="inferred from homology"/>
<dbReference type="PANTHER" id="PTHR31764">
    <property type="entry name" value="PROTEIN HAPLESS 2"/>
    <property type="match status" value="1"/>
</dbReference>
<feature type="domain" description="Generative cell specific-1/HAP2" evidence="11">
    <location>
        <begin position="76"/>
        <end position="156"/>
    </location>
</feature>
<dbReference type="InterPro" id="IPR018928">
    <property type="entry name" value="HAP2/GCS1_dom"/>
</dbReference>
<evidence type="ECO:0000256" key="3">
    <source>
        <dbReference type="ARBA" id="ARBA00022475"/>
    </source>
</evidence>
<dbReference type="InterPro" id="IPR040326">
    <property type="entry name" value="HAP2/GCS1"/>
</dbReference>
<comment type="subcellular location">
    <subcellularLocation>
        <location evidence="1">Cell membrane</location>
        <topology evidence="1">Single-pass type I membrane protein</topology>
    </subcellularLocation>
</comment>